<evidence type="ECO:0008006" key="4">
    <source>
        <dbReference type="Google" id="ProtNLM"/>
    </source>
</evidence>
<comment type="caution">
    <text evidence="2">The sequence shown here is derived from an EMBL/GenBank/DDBJ whole genome shotgun (WGS) entry which is preliminary data.</text>
</comment>
<accession>A0ABQ3YE21</accession>
<keyword evidence="1" id="KW-0472">Membrane</keyword>
<sequence length="157" mass="16847">MTDHVMPARPHVAWHDVSIAQRTLAVVTAALLGIDAYVHLHDAAQYDQFHSSVMSEGTLFRIQGIVAIVVALALLIWPRVLTWVLALLVAGSAAVAVVLYTYVDVGRLGPLPNLYENTWHEPGKVFSAVAETVAALLAIAGLALAVRARRASARHAV</sequence>
<feature type="transmembrane region" description="Helical" evidence="1">
    <location>
        <begin position="84"/>
        <end position="103"/>
    </location>
</feature>
<dbReference type="EMBL" id="BOMI01000144">
    <property type="protein sequence ID" value="GID78244.1"/>
    <property type="molecule type" value="Genomic_DNA"/>
</dbReference>
<dbReference type="RefSeq" id="WP_203772992.1">
    <property type="nucleotide sequence ID" value="NZ_BAAABO010000028.1"/>
</dbReference>
<dbReference type="Proteomes" id="UP000609879">
    <property type="component" value="Unassembled WGS sequence"/>
</dbReference>
<proteinExistence type="predicted"/>
<name>A0ABQ3YE21_9ACTN</name>
<keyword evidence="3" id="KW-1185">Reference proteome</keyword>
<protein>
    <recommendedName>
        <fullName evidence="4">Integral membrane protein</fullName>
    </recommendedName>
</protein>
<reference evidence="2 3" key="1">
    <citation type="submission" date="2021-01" db="EMBL/GenBank/DDBJ databases">
        <title>Whole genome shotgun sequence of Actinoplanes deccanensis NBRC 13994.</title>
        <authorList>
            <person name="Komaki H."/>
            <person name="Tamura T."/>
        </authorList>
    </citation>
    <scope>NUCLEOTIDE SEQUENCE [LARGE SCALE GENOMIC DNA]</scope>
    <source>
        <strain evidence="2 3">NBRC 13994</strain>
    </source>
</reference>
<evidence type="ECO:0000313" key="3">
    <source>
        <dbReference type="Proteomes" id="UP000609879"/>
    </source>
</evidence>
<feature type="transmembrane region" description="Helical" evidence="1">
    <location>
        <begin position="123"/>
        <end position="146"/>
    </location>
</feature>
<organism evidence="2 3">
    <name type="scientific">Paractinoplanes deccanensis</name>
    <dbReference type="NCBI Taxonomy" id="113561"/>
    <lineage>
        <taxon>Bacteria</taxon>
        <taxon>Bacillati</taxon>
        <taxon>Actinomycetota</taxon>
        <taxon>Actinomycetes</taxon>
        <taxon>Micromonosporales</taxon>
        <taxon>Micromonosporaceae</taxon>
        <taxon>Paractinoplanes</taxon>
    </lineage>
</organism>
<feature type="transmembrane region" description="Helical" evidence="1">
    <location>
        <begin position="59"/>
        <end position="77"/>
    </location>
</feature>
<evidence type="ECO:0000313" key="2">
    <source>
        <dbReference type="EMBL" id="GID78244.1"/>
    </source>
</evidence>
<gene>
    <name evidence="2" type="ORF">Ade02nite_68850</name>
</gene>
<keyword evidence="1" id="KW-0812">Transmembrane</keyword>
<keyword evidence="1" id="KW-1133">Transmembrane helix</keyword>
<evidence type="ECO:0000256" key="1">
    <source>
        <dbReference type="SAM" id="Phobius"/>
    </source>
</evidence>